<feature type="compositionally biased region" description="Acidic residues" evidence="5">
    <location>
        <begin position="73"/>
        <end position="82"/>
    </location>
</feature>
<feature type="region of interest" description="Disordered" evidence="5">
    <location>
        <begin position="360"/>
        <end position="380"/>
    </location>
</feature>
<gene>
    <name evidence="7" type="ORF">SUGI_1487510</name>
</gene>
<evidence type="ECO:0000256" key="3">
    <source>
        <dbReference type="ARBA" id="ARBA00022801"/>
    </source>
</evidence>
<evidence type="ECO:0000256" key="2">
    <source>
        <dbReference type="ARBA" id="ARBA00022670"/>
    </source>
</evidence>
<sequence length="380" mass="43654">PRIGKLVPSILAASSSSFIFTNKLVNMPEIISHGSQRDSVSESPKSNLGKRPRSSSPPLPRQDIETQRIKSEEEIEGDEESSGTETEREIERPTPEQQVFSLYRRALANDNPNFKICCPDGRVFYWERDDLLDLVQRNPFWLTTTQMDTCLHLCLEDSETWEARCHICYSDTIGQQTALSKTVEDAADTLKQQLQLLLQDVQYNLIPLNLDHHWHLVIICGLEGQTSTNPQIWHLNSLEFFSINEEMINAIKQVVEEKTGKPAAWSDLQVPQQDNSYDCGIFVIKFVFQFIKNLGSPQPQDFTELMARQAHNECFGINLSRSFQRLMLWTLFQKQTDPPLQVLPVDFDEYIKAFCKEDHEDPENNCGKDYESDNSYEATV</sequence>
<evidence type="ECO:0000256" key="5">
    <source>
        <dbReference type="SAM" id="MobiDB-lite"/>
    </source>
</evidence>
<evidence type="ECO:0000256" key="4">
    <source>
        <dbReference type="ARBA" id="ARBA00022807"/>
    </source>
</evidence>
<dbReference type="GO" id="GO:0016926">
    <property type="term" value="P:protein desumoylation"/>
    <property type="evidence" value="ECO:0007669"/>
    <property type="project" value="UniProtKB-ARBA"/>
</dbReference>
<feature type="non-terminal residue" evidence="7">
    <location>
        <position position="1"/>
    </location>
</feature>
<dbReference type="GO" id="GO:0008234">
    <property type="term" value="F:cysteine-type peptidase activity"/>
    <property type="evidence" value="ECO:0007669"/>
    <property type="project" value="UniProtKB-KW"/>
</dbReference>
<evidence type="ECO:0000313" key="7">
    <source>
        <dbReference type="EMBL" id="GLJ58991.1"/>
    </source>
</evidence>
<dbReference type="Gene3D" id="3.40.395.10">
    <property type="entry name" value="Adenoviral Proteinase, Chain A"/>
    <property type="match status" value="1"/>
</dbReference>
<evidence type="ECO:0000259" key="6">
    <source>
        <dbReference type="PROSITE" id="PS50600"/>
    </source>
</evidence>
<proteinExistence type="inferred from homology"/>
<dbReference type="InterPro" id="IPR038765">
    <property type="entry name" value="Papain-like_cys_pep_sf"/>
</dbReference>
<keyword evidence="2" id="KW-0645">Protease</keyword>
<feature type="compositionally biased region" description="Basic and acidic residues" evidence="5">
    <location>
        <begin position="62"/>
        <end position="72"/>
    </location>
</feature>
<dbReference type="InterPro" id="IPR003653">
    <property type="entry name" value="Peptidase_C48_C"/>
</dbReference>
<organism evidence="7 8">
    <name type="scientific">Cryptomeria japonica</name>
    <name type="common">Japanese cedar</name>
    <name type="synonym">Cupressus japonica</name>
    <dbReference type="NCBI Taxonomy" id="3369"/>
    <lineage>
        <taxon>Eukaryota</taxon>
        <taxon>Viridiplantae</taxon>
        <taxon>Streptophyta</taxon>
        <taxon>Embryophyta</taxon>
        <taxon>Tracheophyta</taxon>
        <taxon>Spermatophyta</taxon>
        <taxon>Pinopsida</taxon>
        <taxon>Pinidae</taxon>
        <taxon>Conifers II</taxon>
        <taxon>Cupressales</taxon>
        <taxon>Cupressaceae</taxon>
        <taxon>Cryptomeria</taxon>
    </lineage>
</organism>
<evidence type="ECO:0000313" key="8">
    <source>
        <dbReference type="Proteomes" id="UP001234787"/>
    </source>
</evidence>
<keyword evidence="3" id="KW-0378">Hydrolase</keyword>
<dbReference type="SUPFAM" id="SSF54001">
    <property type="entry name" value="Cysteine proteinases"/>
    <property type="match status" value="1"/>
</dbReference>
<feature type="domain" description="Ubiquitin-like protease family profile" evidence="6">
    <location>
        <begin position="124"/>
        <end position="290"/>
    </location>
</feature>
<accession>A0AAD3RRA8</accession>
<dbReference type="Pfam" id="PF02902">
    <property type="entry name" value="Peptidase_C48"/>
    <property type="match status" value="1"/>
</dbReference>
<dbReference type="PANTHER" id="PTHR46915:SF2">
    <property type="entry name" value="UBIQUITIN-LIKE PROTEASE 4"/>
    <property type="match status" value="1"/>
</dbReference>
<comment type="caution">
    <text evidence="7">The sequence shown here is derived from an EMBL/GenBank/DDBJ whole genome shotgun (WGS) entry which is preliminary data.</text>
</comment>
<feature type="region of interest" description="Disordered" evidence="5">
    <location>
        <begin position="33"/>
        <end position="95"/>
    </location>
</feature>
<protein>
    <recommendedName>
        <fullName evidence="6">Ubiquitin-like protease family profile domain-containing protein</fullName>
    </recommendedName>
</protein>
<feature type="compositionally biased region" description="Basic and acidic residues" evidence="5">
    <location>
        <begin position="85"/>
        <end position="94"/>
    </location>
</feature>
<dbReference type="PANTHER" id="PTHR46915">
    <property type="entry name" value="UBIQUITIN-LIKE PROTEASE 4-RELATED"/>
    <property type="match status" value="1"/>
</dbReference>
<keyword evidence="8" id="KW-1185">Reference proteome</keyword>
<dbReference type="PROSITE" id="PS50600">
    <property type="entry name" value="ULP_PROTEASE"/>
    <property type="match status" value="1"/>
</dbReference>
<dbReference type="AlphaFoldDB" id="A0AAD3RRA8"/>
<dbReference type="Proteomes" id="UP001234787">
    <property type="component" value="Unassembled WGS sequence"/>
</dbReference>
<dbReference type="EMBL" id="BSEH01000644">
    <property type="protein sequence ID" value="GLJ58991.1"/>
    <property type="molecule type" value="Genomic_DNA"/>
</dbReference>
<name>A0AAD3RRA8_CRYJA</name>
<reference evidence="7" key="1">
    <citation type="submission" date="2022-12" db="EMBL/GenBank/DDBJ databases">
        <title>Chromosome-Level Genome Assembly of Japanese Cedar (Cryptomeriajaponica D. Don).</title>
        <authorList>
            <person name="Fujino T."/>
            <person name="Yamaguchi K."/>
            <person name="Yokoyama T."/>
            <person name="Hamanaka T."/>
            <person name="Harazono Y."/>
            <person name="Kamada H."/>
            <person name="Kobayashi W."/>
            <person name="Ujino-Ihara T."/>
            <person name="Uchiyama K."/>
            <person name="Matsumoto A."/>
            <person name="Izuno A."/>
            <person name="Tsumura Y."/>
            <person name="Toyoda A."/>
            <person name="Shigenobu S."/>
            <person name="Moriguchi Y."/>
            <person name="Ueno S."/>
            <person name="Kasahara M."/>
        </authorList>
    </citation>
    <scope>NUCLEOTIDE SEQUENCE</scope>
</reference>
<evidence type="ECO:0000256" key="1">
    <source>
        <dbReference type="ARBA" id="ARBA00005234"/>
    </source>
</evidence>
<keyword evidence="4" id="KW-0788">Thiol protease</keyword>
<comment type="similarity">
    <text evidence="1">Belongs to the peptidase C48 family.</text>
</comment>
<dbReference type="GO" id="GO:0006508">
    <property type="term" value="P:proteolysis"/>
    <property type="evidence" value="ECO:0007669"/>
    <property type="project" value="UniProtKB-KW"/>
</dbReference>